<dbReference type="Proteomes" id="UP000199081">
    <property type="component" value="Unassembled WGS sequence"/>
</dbReference>
<evidence type="ECO:0000313" key="1">
    <source>
        <dbReference type="EMBL" id="SEK61869.1"/>
    </source>
</evidence>
<dbReference type="InterPro" id="IPR036388">
    <property type="entry name" value="WH-like_DNA-bd_sf"/>
</dbReference>
<reference evidence="2" key="1">
    <citation type="submission" date="2016-10" db="EMBL/GenBank/DDBJ databases">
        <authorList>
            <person name="Varghese N."/>
            <person name="Submissions S."/>
        </authorList>
    </citation>
    <scope>NUCLEOTIDE SEQUENCE [LARGE SCALE GENOMIC DNA]</scope>
    <source>
        <strain evidence="2">DSM 19183</strain>
    </source>
</reference>
<dbReference type="STRING" id="426702.SAMN04488099_104135"/>
<dbReference type="RefSeq" id="WP_091479757.1">
    <property type="nucleotide sequence ID" value="NZ_BJYC01000004.1"/>
</dbReference>
<sequence>MENDIFSTWIFQEIDKPETIKNAREFMRKYRSLQAKTVLRADPQRSSLYINGHIRGNGGHSDKVSKAVLKRDKAVQEIKEIDEALLTVEEECLQALKLKYVNFKYEGVSEKEMAAALHVSLKDFRSYLKRGLLQFAEAYKAGELLIFKE</sequence>
<dbReference type="OrthoDB" id="2301896at2"/>
<name>A0A1H7IHC0_9LACT</name>
<proteinExistence type="predicted"/>
<accession>A0A1H7IHC0</accession>
<organism evidence="1 2">
    <name type="scientific">Alkalibacterium pelagium</name>
    <dbReference type="NCBI Taxonomy" id="426702"/>
    <lineage>
        <taxon>Bacteria</taxon>
        <taxon>Bacillati</taxon>
        <taxon>Bacillota</taxon>
        <taxon>Bacilli</taxon>
        <taxon>Lactobacillales</taxon>
        <taxon>Carnobacteriaceae</taxon>
        <taxon>Alkalibacterium</taxon>
    </lineage>
</organism>
<dbReference type="Gene3D" id="1.10.10.10">
    <property type="entry name" value="Winged helix-like DNA-binding domain superfamily/Winged helix DNA-binding domain"/>
    <property type="match status" value="1"/>
</dbReference>
<gene>
    <name evidence="1" type="ORF">SAMN04488099_104135</name>
</gene>
<dbReference type="EMBL" id="FNZU01000004">
    <property type="protein sequence ID" value="SEK61869.1"/>
    <property type="molecule type" value="Genomic_DNA"/>
</dbReference>
<protein>
    <submittedName>
        <fullName evidence="1">Phage transcriptional regulator, ArpU family</fullName>
    </submittedName>
</protein>
<dbReference type="AlphaFoldDB" id="A0A1H7IHC0"/>
<keyword evidence="2" id="KW-1185">Reference proteome</keyword>
<evidence type="ECO:0000313" key="2">
    <source>
        <dbReference type="Proteomes" id="UP000199081"/>
    </source>
</evidence>